<dbReference type="GO" id="GO:0006814">
    <property type="term" value="P:sodium ion transport"/>
    <property type="evidence" value="ECO:0007669"/>
    <property type="project" value="UniProtKB-KW"/>
</dbReference>
<comment type="subcellular location">
    <subcellularLocation>
        <location evidence="1">Cell membrane</location>
        <topology evidence="1">Multi-pass membrane protein</topology>
    </subcellularLocation>
</comment>
<organism evidence="13 14">
    <name type="scientific">Natrarchaeobius chitinivorans</name>
    <dbReference type="NCBI Taxonomy" id="1679083"/>
    <lineage>
        <taxon>Archaea</taxon>
        <taxon>Methanobacteriati</taxon>
        <taxon>Methanobacteriota</taxon>
        <taxon>Stenosarchaea group</taxon>
        <taxon>Halobacteria</taxon>
        <taxon>Halobacteriales</taxon>
        <taxon>Natrialbaceae</taxon>
        <taxon>Natrarchaeobius</taxon>
    </lineage>
</organism>
<keyword evidence="7" id="KW-1133">Transmembrane helix</keyword>
<protein>
    <recommendedName>
        <fullName evidence="15">Sodium:solute symporter</fullName>
    </recommendedName>
</protein>
<comment type="caution">
    <text evidence="13">The sequence shown here is derived from an EMBL/GenBank/DDBJ whole genome shotgun (WGS) entry which is preliminary data.</text>
</comment>
<evidence type="ECO:0000256" key="6">
    <source>
        <dbReference type="ARBA" id="ARBA00022847"/>
    </source>
</evidence>
<gene>
    <name evidence="13" type="ORF">EA472_19255</name>
</gene>
<keyword evidence="4" id="KW-1003">Cell membrane</keyword>
<keyword evidence="11" id="KW-0739">Sodium transport</keyword>
<evidence type="ECO:0000256" key="3">
    <source>
        <dbReference type="ARBA" id="ARBA00022448"/>
    </source>
</evidence>
<evidence type="ECO:0008006" key="15">
    <source>
        <dbReference type="Google" id="ProtNLM"/>
    </source>
</evidence>
<dbReference type="InterPro" id="IPR038377">
    <property type="entry name" value="Na/Glc_symporter_sf"/>
</dbReference>
<dbReference type="GO" id="GO:0005886">
    <property type="term" value="C:plasma membrane"/>
    <property type="evidence" value="ECO:0007669"/>
    <property type="project" value="UniProtKB-SubCell"/>
</dbReference>
<dbReference type="EMBL" id="REFZ01000019">
    <property type="protein sequence ID" value="RQG97498.1"/>
    <property type="molecule type" value="Genomic_DNA"/>
</dbReference>
<dbReference type="PANTHER" id="PTHR48086:SF3">
    <property type="entry name" value="SODIUM_PROLINE SYMPORTER"/>
    <property type="match status" value="1"/>
</dbReference>
<evidence type="ECO:0000256" key="5">
    <source>
        <dbReference type="ARBA" id="ARBA00022692"/>
    </source>
</evidence>
<evidence type="ECO:0000256" key="11">
    <source>
        <dbReference type="ARBA" id="ARBA00023201"/>
    </source>
</evidence>
<evidence type="ECO:0000256" key="9">
    <source>
        <dbReference type="ARBA" id="ARBA00023065"/>
    </source>
</evidence>
<keyword evidence="10" id="KW-0472">Membrane</keyword>
<evidence type="ECO:0000313" key="14">
    <source>
        <dbReference type="Proteomes" id="UP000281431"/>
    </source>
</evidence>
<accession>A0A3N6M291</accession>
<keyword evidence="14" id="KW-1185">Reference proteome</keyword>
<evidence type="ECO:0000256" key="7">
    <source>
        <dbReference type="ARBA" id="ARBA00022989"/>
    </source>
</evidence>
<dbReference type="PROSITE" id="PS50283">
    <property type="entry name" value="NA_SOLUT_SYMP_3"/>
    <property type="match status" value="1"/>
</dbReference>
<dbReference type="OrthoDB" id="9779at2157"/>
<proteinExistence type="inferred from homology"/>
<evidence type="ECO:0000256" key="2">
    <source>
        <dbReference type="ARBA" id="ARBA00006434"/>
    </source>
</evidence>
<dbReference type="GO" id="GO:0015293">
    <property type="term" value="F:symporter activity"/>
    <property type="evidence" value="ECO:0007669"/>
    <property type="project" value="UniProtKB-KW"/>
</dbReference>
<keyword evidence="5" id="KW-0812">Transmembrane</keyword>
<dbReference type="AlphaFoldDB" id="A0A3N6M291"/>
<evidence type="ECO:0000256" key="10">
    <source>
        <dbReference type="ARBA" id="ARBA00023136"/>
    </source>
</evidence>
<keyword evidence="3" id="KW-0813">Transport</keyword>
<sequence>MSLPWINIGIVVVLGVLFILAGLYFSRKVSAADEYIVGSGKLGVAFGMTSLLAFWITGNTMLAAPESAFNWGITGALAYGFGGGIAVVIFGLFSKRIHQVIPHGKTVGDYYGRRFDSKNYYLFISLLIVYVIGLIVTQGIGGGVLLEQVFDIPYYLSVMLTFGVVIAYSYYGGFRSVAGVAYFQVLLILVVAIVIPPLVYFNVGFAPTYNGMAELAPERLDLLNETALLFMFAGAVFLIGEVFMDNTFWQRAYAIRREDVVKTFLLSGIGWMLVPLAVASLAFVAIGFGEEPVHPNQVAPLVAQIYGGDAAGWLFLVAVWTALASTTAASINALATLLMNDLVPRVKDDRPSDNELLQYGKYLTIVVGLAGLLFSLPQILTMLEMLIFLGVINAAFVFPIVLGLWWEKTNPDVVFAAVISATVVGYAVYFTIGDLQGIVASGWISFIVTFVGSLLQPSTFDWRQLHDAGTRYEEVSD</sequence>
<name>A0A3N6M291_NATCH</name>
<dbReference type="Gene3D" id="1.20.1730.10">
    <property type="entry name" value="Sodium/glucose cotransporter"/>
    <property type="match status" value="1"/>
</dbReference>
<dbReference type="InterPro" id="IPR050277">
    <property type="entry name" value="Sodium:Solute_Symporter"/>
</dbReference>
<dbReference type="Proteomes" id="UP000281431">
    <property type="component" value="Unassembled WGS sequence"/>
</dbReference>
<evidence type="ECO:0000256" key="4">
    <source>
        <dbReference type="ARBA" id="ARBA00022475"/>
    </source>
</evidence>
<evidence type="ECO:0000256" key="8">
    <source>
        <dbReference type="ARBA" id="ARBA00023053"/>
    </source>
</evidence>
<evidence type="ECO:0000313" key="13">
    <source>
        <dbReference type="EMBL" id="RQG97498.1"/>
    </source>
</evidence>
<dbReference type="Pfam" id="PF00474">
    <property type="entry name" value="SSF"/>
    <property type="match status" value="1"/>
</dbReference>
<reference evidence="13 14" key="1">
    <citation type="submission" date="2018-10" db="EMBL/GenBank/DDBJ databases">
        <title>Natrarchaeobius chitinivorans gen. nov., sp. nov., and Natrarchaeobius haloalkaliphilus sp. nov., alkaliphilic, chitin-utilizing haloarchaea from hypersaline alkaline lakes.</title>
        <authorList>
            <person name="Sorokin D.Y."/>
            <person name="Elcheninov A.G."/>
            <person name="Kostrikina N.A."/>
            <person name="Bale N.J."/>
            <person name="Sinninghe Damste J.S."/>
            <person name="Khijniak T.V."/>
            <person name="Kublanov I.V."/>
            <person name="Toshchakov S.V."/>
        </authorList>
    </citation>
    <scope>NUCLEOTIDE SEQUENCE [LARGE SCALE GENOMIC DNA]</scope>
    <source>
        <strain evidence="13 14">AArcht7</strain>
    </source>
</reference>
<evidence type="ECO:0000256" key="1">
    <source>
        <dbReference type="ARBA" id="ARBA00004651"/>
    </source>
</evidence>
<keyword evidence="6" id="KW-0769">Symport</keyword>
<dbReference type="InterPro" id="IPR001734">
    <property type="entry name" value="Na/solute_symporter"/>
</dbReference>
<comment type="similarity">
    <text evidence="2 12">Belongs to the sodium:solute symporter (SSF) (TC 2.A.21) family.</text>
</comment>
<keyword evidence="9" id="KW-0406">Ion transport</keyword>
<evidence type="ECO:0000256" key="12">
    <source>
        <dbReference type="RuleBase" id="RU362091"/>
    </source>
</evidence>
<dbReference type="PANTHER" id="PTHR48086">
    <property type="entry name" value="SODIUM/PROLINE SYMPORTER-RELATED"/>
    <property type="match status" value="1"/>
</dbReference>
<keyword evidence="8" id="KW-0915">Sodium</keyword>